<evidence type="ECO:0000256" key="8">
    <source>
        <dbReference type="RuleBase" id="RU280814"/>
    </source>
</evidence>
<feature type="transmembrane region" description="Helical" evidence="8">
    <location>
        <begin position="782"/>
        <end position="803"/>
    </location>
</feature>
<keyword evidence="5 8" id="KW-1133">Transmembrane helix</keyword>
<keyword evidence="3" id="KW-1003">Cell membrane</keyword>
<dbReference type="Proteomes" id="UP000830375">
    <property type="component" value="Unassembled WGS sequence"/>
</dbReference>
<proteinExistence type="inferred from homology"/>
<dbReference type="PANTHER" id="PTHR12308">
    <property type="entry name" value="ANOCTAMIN"/>
    <property type="match status" value="1"/>
</dbReference>
<protein>
    <recommendedName>
        <fullName evidence="8">Anoctamin</fullName>
    </recommendedName>
</protein>
<feature type="domain" description="Anoctamin dimerisation" evidence="11">
    <location>
        <begin position="393"/>
        <end position="458"/>
    </location>
</feature>
<feature type="region of interest" description="Disordered" evidence="9">
    <location>
        <begin position="1185"/>
        <end position="1205"/>
    </location>
</feature>
<reference evidence="12 13" key="1">
    <citation type="submission" date="2022-01" db="EMBL/GenBank/DDBJ databases">
        <title>A high-quality chromosome-level genome assembly of rohu carp, Labeo rohita.</title>
        <authorList>
            <person name="Arick M.A. II"/>
            <person name="Hsu C.-Y."/>
            <person name="Magbanua Z."/>
            <person name="Pechanova O."/>
            <person name="Grover C."/>
            <person name="Miller E."/>
            <person name="Thrash A."/>
            <person name="Ezzel L."/>
            <person name="Alam S."/>
            <person name="Benzie J."/>
            <person name="Hamilton M."/>
            <person name="Karsi A."/>
            <person name="Lawrence M.L."/>
            <person name="Peterson D.G."/>
        </authorList>
    </citation>
    <scope>NUCLEOTIDE SEQUENCE [LARGE SCALE GENOMIC DNA]</scope>
    <source>
        <strain evidence="13">BAU-BD-2019</strain>
        <tissue evidence="12">Blood</tissue>
    </source>
</reference>
<evidence type="ECO:0000256" key="9">
    <source>
        <dbReference type="SAM" id="MobiDB-lite"/>
    </source>
</evidence>
<keyword evidence="6 8" id="KW-0472">Membrane</keyword>
<organism evidence="12 13">
    <name type="scientific">Labeo rohita</name>
    <name type="common">Indian major carp</name>
    <name type="synonym">Cyprinus rohita</name>
    <dbReference type="NCBI Taxonomy" id="84645"/>
    <lineage>
        <taxon>Eukaryota</taxon>
        <taxon>Metazoa</taxon>
        <taxon>Chordata</taxon>
        <taxon>Craniata</taxon>
        <taxon>Vertebrata</taxon>
        <taxon>Euteleostomi</taxon>
        <taxon>Actinopterygii</taxon>
        <taxon>Neopterygii</taxon>
        <taxon>Teleostei</taxon>
        <taxon>Ostariophysi</taxon>
        <taxon>Cypriniformes</taxon>
        <taxon>Cyprinidae</taxon>
        <taxon>Labeoninae</taxon>
        <taxon>Labeonini</taxon>
        <taxon>Labeo</taxon>
    </lineage>
</organism>
<name>A0ABQ8L1P1_LABRO</name>
<evidence type="ECO:0000256" key="7">
    <source>
        <dbReference type="ARBA" id="ARBA00023180"/>
    </source>
</evidence>
<evidence type="ECO:0000313" key="13">
    <source>
        <dbReference type="Proteomes" id="UP000830375"/>
    </source>
</evidence>
<dbReference type="EMBL" id="JACTAM010002639">
    <property type="protein sequence ID" value="KAI2644071.1"/>
    <property type="molecule type" value="Genomic_DNA"/>
</dbReference>
<feature type="transmembrane region" description="Helical" evidence="8">
    <location>
        <begin position="738"/>
        <end position="762"/>
    </location>
</feature>
<keyword evidence="13" id="KW-1185">Reference proteome</keyword>
<feature type="transmembrane region" description="Helical" evidence="8">
    <location>
        <begin position="696"/>
        <end position="718"/>
    </location>
</feature>
<evidence type="ECO:0000259" key="10">
    <source>
        <dbReference type="Pfam" id="PF04547"/>
    </source>
</evidence>
<evidence type="ECO:0000256" key="2">
    <source>
        <dbReference type="ARBA" id="ARBA00009671"/>
    </source>
</evidence>
<comment type="caution">
    <text evidence="8">Lacks conserved residue(s) required for the propagation of feature annotation.</text>
</comment>
<evidence type="ECO:0000256" key="3">
    <source>
        <dbReference type="ARBA" id="ARBA00022475"/>
    </source>
</evidence>
<keyword evidence="4 8" id="KW-0812">Transmembrane</keyword>
<evidence type="ECO:0000256" key="1">
    <source>
        <dbReference type="ARBA" id="ARBA00004651"/>
    </source>
</evidence>
<feature type="domain" description="Anoctamin transmembrane" evidence="10">
    <location>
        <begin position="622"/>
        <end position="958"/>
    </location>
</feature>
<feature type="region of interest" description="Disordered" evidence="9">
    <location>
        <begin position="178"/>
        <end position="225"/>
    </location>
</feature>
<dbReference type="Pfam" id="PF16178">
    <property type="entry name" value="Anoct_dimer"/>
    <property type="match status" value="2"/>
</dbReference>
<dbReference type="InterPro" id="IPR049452">
    <property type="entry name" value="Anoctamin_TM"/>
</dbReference>
<sequence>MNNEQYSSVPIKEKHMNIISIKAIEDIGYDLRDSINEGGGSQPPTACKQAHFLRDVIFHGKFQRISTCMSTVTQIHHQYDRSVMRDLRPKGAELRLSQKFILNYTKINYSAPQMNEEDCECAPLKLYQGPFLTLQYELPILKSLAPEENTQCRRGLYFQDGKRRVDYILTYHIKKTSSSRRHTSRLRDNAFTRTLRRGRAPPPPAPKDDAEVGSPDHSLDHHDDDKCLRREEFESNLVEMGLELERDEETKTPGVGFVKIHAPWSVLCREAEFMKLKMPTKKVYEVKHSSGVMEKINAFISKLTDPLHPNLEDNRIQKVKHLSYPFSREKQHLFDLSDKDSFFDSKTRSSLVFEVLKRTKCKNQAKFSMVLCWPSFSTQYYAQFICVIDSKTVTEGIIQHMIFTRCSGITSLLGSGVYLAAYPLHDGDVGGENAEPNDRKLLYEEWASYSVFYKYQPIGLIRKYFGEKIGLYFAWLGIYTQMLIPASLVGVIVFLYGCVTVDDDIPSMEICDQRKNITMCPLCDRVCSYWNLSTACGTARASHLFDNPATVFFSIFMALWGEADLLGPFRPVSVTSLCPVQCRLLRDLDRKSLTLALFGGQKFTHKIYCASICLEKRYDSCCSFTTAFFMEHWKRRQMRLNYEWDLTGFEEEEDHPRAEYEFRVMQKSLKKDHKSQKPEKEKLTCKDRFPAYMTNLIMMLLMIGVTFAIVFGVILYRISTKAALAMSSNPTTRSNVRLTVKTTAAIINLVVILILDEVYGAVARWLTVLEVPKTDKSFEERLIFKTFILKFVNAFTPIIYIAFFRGRLGGRPGSYLYVFESYRMEECAHGGCLMELCIQLSITMLGKQLIQNNLFEIGVPKLKKLIRFIKSKRASFQEEEYEKKLQRYETDYFLEPFVGLTPEYMEMIIQFGFVTLFVASFPLAPLFALLNNIIEIRLDAKKFVAELRRPDAARAKDIVYTPPHYSSNPLVVPHLVAQTAHLGDHTLATSFQHLGCYAVVPWRILVLDMALQISSSEKSDVSMGRIWYNILRGVAKVAVIVNAFVISFTSDFIPRLVYKYMYSPDGSMHGFVNHTLSYFNVSHFQNGTAPLEPFHLGFHVDICRYKDYREPPWSATPYEISKEFWAVLAARLAFVIVFQNVVMLMSDIVDWIIPDIPKDISLQIHKEKILMMDLFMKEEQGKTRIEDSCKETSPSSLTRSRSVSHTACKNY</sequence>
<keyword evidence="7" id="KW-0325">Glycoprotein</keyword>
<feature type="transmembrane region" description="Helical" evidence="8">
    <location>
        <begin position="1033"/>
        <end position="1053"/>
    </location>
</feature>
<accession>A0ABQ8L1P1</accession>
<feature type="domain" description="Anoctamin transmembrane" evidence="10">
    <location>
        <begin position="461"/>
        <end position="560"/>
    </location>
</feature>
<comment type="subcellular location">
    <subcellularLocation>
        <location evidence="1">Cell membrane</location>
        <topology evidence="1">Multi-pass membrane protein</topology>
    </subcellularLocation>
    <subcellularLocation>
        <location evidence="8">Membrane</location>
        <topology evidence="8">Multi-pass membrane protein</topology>
    </subcellularLocation>
</comment>
<feature type="transmembrane region" description="Helical" evidence="8">
    <location>
        <begin position="907"/>
        <end position="930"/>
    </location>
</feature>
<evidence type="ECO:0000256" key="5">
    <source>
        <dbReference type="ARBA" id="ARBA00022989"/>
    </source>
</evidence>
<feature type="domain" description="Anoctamin transmembrane" evidence="10">
    <location>
        <begin position="1026"/>
        <end position="1167"/>
    </location>
</feature>
<dbReference type="Pfam" id="PF04547">
    <property type="entry name" value="Anoctamin"/>
    <property type="match status" value="3"/>
</dbReference>
<evidence type="ECO:0000259" key="11">
    <source>
        <dbReference type="Pfam" id="PF16178"/>
    </source>
</evidence>
<feature type="domain" description="Anoctamin dimerisation" evidence="11">
    <location>
        <begin position="157"/>
        <end position="367"/>
    </location>
</feature>
<evidence type="ECO:0000313" key="12">
    <source>
        <dbReference type="EMBL" id="KAI2644071.1"/>
    </source>
</evidence>
<evidence type="ECO:0000256" key="4">
    <source>
        <dbReference type="ARBA" id="ARBA00022692"/>
    </source>
</evidence>
<comment type="similarity">
    <text evidence="2 8">Belongs to the anoctamin family.</text>
</comment>
<dbReference type="PANTHER" id="PTHR12308:SF13">
    <property type="entry name" value="ANOCTAMIN-1"/>
    <property type="match status" value="1"/>
</dbReference>
<dbReference type="InterPro" id="IPR007632">
    <property type="entry name" value="Anoctamin"/>
</dbReference>
<dbReference type="InterPro" id="IPR032394">
    <property type="entry name" value="Anoct_dimer"/>
</dbReference>
<evidence type="ECO:0000256" key="6">
    <source>
        <dbReference type="ARBA" id="ARBA00023136"/>
    </source>
</evidence>
<feature type="compositionally biased region" description="Low complexity" evidence="9">
    <location>
        <begin position="1192"/>
        <end position="1204"/>
    </location>
</feature>
<gene>
    <name evidence="12" type="ORF">H4Q32_030653</name>
</gene>
<feature type="transmembrane region" description="Helical" evidence="8">
    <location>
        <begin position="472"/>
        <end position="499"/>
    </location>
</feature>
<comment type="caution">
    <text evidence="12">The sequence shown here is derived from an EMBL/GenBank/DDBJ whole genome shotgun (WGS) entry which is preliminary data.</text>
</comment>